<proteinExistence type="predicted"/>
<evidence type="ECO:0000259" key="1">
    <source>
        <dbReference type="Pfam" id="PF02915"/>
    </source>
</evidence>
<accession>A0A1H0LA20</accession>
<dbReference type="CDD" id="cd01045">
    <property type="entry name" value="Ferritin_like_AB"/>
    <property type="match status" value="1"/>
</dbReference>
<feature type="domain" description="Rubrerythrin diiron-binding" evidence="1">
    <location>
        <begin position="10"/>
        <end position="148"/>
    </location>
</feature>
<dbReference type="AlphaFoldDB" id="A0A1H0LA20"/>
<evidence type="ECO:0000313" key="3">
    <source>
        <dbReference type="Proteomes" id="UP000199073"/>
    </source>
</evidence>
<dbReference type="InterPro" id="IPR009078">
    <property type="entry name" value="Ferritin-like_SF"/>
</dbReference>
<dbReference type="RefSeq" id="WP_092219871.1">
    <property type="nucleotide sequence ID" value="NZ_FNJI01000004.1"/>
</dbReference>
<dbReference type="GO" id="GO:0046872">
    <property type="term" value="F:metal ion binding"/>
    <property type="evidence" value="ECO:0007669"/>
    <property type="project" value="InterPro"/>
</dbReference>
<organism evidence="2 3">
    <name type="scientific">Desulforhopalus singaporensis</name>
    <dbReference type="NCBI Taxonomy" id="91360"/>
    <lineage>
        <taxon>Bacteria</taxon>
        <taxon>Pseudomonadati</taxon>
        <taxon>Thermodesulfobacteriota</taxon>
        <taxon>Desulfobulbia</taxon>
        <taxon>Desulfobulbales</taxon>
        <taxon>Desulfocapsaceae</taxon>
        <taxon>Desulforhopalus</taxon>
    </lineage>
</organism>
<dbReference type="InterPro" id="IPR012347">
    <property type="entry name" value="Ferritin-like"/>
</dbReference>
<gene>
    <name evidence="2" type="ORF">SAMN05660330_00721</name>
</gene>
<dbReference type="EMBL" id="FNJI01000004">
    <property type="protein sequence ID" value="SDO65057.1"/>
    <property type="molecule type" value="Genomic_DNA"/>
</dbReference>
<protein>
    <submittedName>
        <fullName evidence="2">Rubrerythrin</fullName>
    </submittedName>
</protein>
<dbReference type="GO" id="GO:0016491">
    <property type="term" value="F:oxidoreductase activity"/>
    <property type="evidence" value="ECO:0007669"/>
    <property type="project" value="InterPro"/>
</dbReference>
<sequence>MFTIGDIKNIAIQIEKNGEESYRNAAKLAKNRRVEEILLWMAEQEKRHAAWFASNLDTSKPLTAEQREMETLGKTLLQDIVKSSSFLTNEQQLEAADTAKEVVDISIALEQETILFYNFLRGFIDDEETLGQLDKIIAEEQLHITKLEEVATLKKQECDEQPH</sequence>
<dbReference type="Gene3D" id="1.20.1260.10">
    <property type="match status" value="1"/>
</dbReference>
<keyword evidence="3" id="KW-1185">Reference proteome</keyword>
<evidence type="ECO:0000313" key="2">
    <source>
        <dbReference type="EMBL" id="SDO65057.1"/>
    </source>
</evidence>
<dbReference type="InterPro" id="IPR003251">
    <property type="entry name" value="Rr_diiron-bd_dom"/>
</dbReference>
<reference evidence="2 3" key="1">
    <citation type="submission" date="2016-10" db="EMBL/GenBank/DDBJ databases">
        <authorList>
            <person name="de Groot N.N."/>
        </authorList>
    </citation>
    <scope>NUCLEOTIDE SEQUENCE [LARGE SCALE GENOMIC DNA]</scope>
    <source>
        <strain evidence="2 3">DSM 12130</strain>
    </source>
</reference>
<dbReference type="OrthoDB" id="5418888at2"/>
<dbReference type="STRING" id="91360.SAMN05660330_00721"/>
<name>A0A1H0LA20_9BACT</name>
<dbReference type="Pfam" id="PF02915">
    <property type="entry name" value="Rubrerythrin"/>
    <property type="match status" value="1"/>
</dbReference>
<dbReference type="Proteomes" id="UP000199073">
    <property type="component" value="Unassembled WGS sequence"/>
</dbReference>
<dbReference type="PANTHER" id="PTHR33531">
    <property type="entry name" value="RUBRERYTHRIN SUBFAMILY"/>
    <property type="match status" value="1"/>
</dbReference>
<dbReference type="SUPFAM" id="SSF47240">
    <property type="entry name" value="Ferritin-like"/>
    <property type="match status" value="1"/>
</dbReference>
<dbReference type="PANTHER" id="PTHR33531:SF7">
    <property type="entry name" value="HYPOTHETICAL MEMBRANE PROTEIN, CONSERVED"/>
    <property type="match status" value="1"/>
</dbReference>